<evidence type="ECO:0000256" key="1">
    <source>
        <dbReference type="ARBA" id="ARBA00007843"/>
    </source>
</evidence>
<dbReference type="Gene3D" id="2.30.180.10">
    <property type="entry name" value="FAS1 domain"/>
    <property type="match status" value="1"/>
</dbReference>
<evidence type="ECO:0000313" key="4">
    <source>
        <dbReference type="EMBL" id="KAE8022808.1"/>
    </source>
</evidence>
<feature type="domain" description="FAS1" evidence="3">
    <location>
        <begin position="28"/>
        <end position="156"/>
    </location>
</feature>
<evidence type="ECO:0000256" key="2">
    <source>
        <dbReference type="SAM" id="SignalP"/>
    </source>
</evidence>
<sequence length="336" mass="36486">MASPVLLLLSLILFSVFSLSSSIPSESIADAVDILADSGYLSLSLTLEAVSDTLLPNSSYLTIFAPADGAFVRSGQPSRSLLQFHFSLLPFTLQTLKSLPYAAKIPTLLAPRSLTVTTSPSDDRISLNHVMITGSPIFDDGLLIIHGIDQFFDPNFEVSVPVQIPGSNIGCGFSTENGKVVFSGANSFRQASGVLRSSGYSAMAEFLDVQVPENKERTMMTVFAPLDKSMLKRIGNFSEYSSIFLRHVVPCRLLWNDLVKFDDGTALVTYLEGFTINSASCGEVLMLNGEPVVYPNMYISDWLVVHGLREVLALPEGPKEVAGVPSEENLPENCEF</sequence>
<keyword evidence="5" id="KW-1185">Reference proteome</keyword>
<dbReference type="AlphaFoldDB" id="A0A5N6R016"/>
<feature type="domain" description="FAS1" evidence="3">
    <location>
        <begin position="175"/>
        <end position="312"/>
    </location>
</feature>
<feature type="chain" id="PRO_5024334742" description="FAS1 domain-containing protein" evidence="2">
    <location>
        <begin position="23"/>
        <end position="336"/>
    </location>
</feature>
<dbReference type="PANTHER" id="PTHR33985:SF17">
    <property type="entry name" value="FASCICLIN-LIKE ARABINOGALACTAN PROTEIN 20"/>
    <property type="match status" value="1"/>
</dbReference>
<dbReference type="PROSITE" id="PS50213">
    <property type="entry name" value="FAS1"/>
    <property type="match status" value="2"/>
</dbReference>
<dbReference type="InterPro" id="IPR000782">
    <property type="entry name" value="FAS1_domain"/>
</dbReference>
<dbReference type="SMART" id="SM00554">
    <property type="entry name" value="FAS1"/>
    <property type="match status" value="2"/>
</dbReference>
<proteinExistence type="inferred from homology"/>
<dbReference type="PANTHER" id="PTHR33985">
    <property type="entry name" value="OS02G0491300 PROTEIN-RELATED"/>
    <property type="match status" value="1"/>
</dbReference>
<accession>A0A5N6R016</accession>
<dbReference type="InterPro" id="IPR052806">
    <property type="entry name" value="Fasciclin-like_AGP"/>
</dbReference>
<dbReference type="Proteomes" id="UP000327013">
    <property type="component" value="Chromosome 3"/>
</dbReference>
<keyword evidence="2" id="KW-0732">Signal</keyword>
<reference evidence="4 5" key="1">
    <citation type="submission" date="2019-06" db="EMBL/GenBank/DDBJ databases">
        <title>A chromosomal-level reference genome of Carpinus fangiana (Coryloideae, Betulaceae).</title>
        <authorList>
            <person name="Yang X."/>
            <person name="Wang Z."/>
            <person name="Zhang L."/>
            <person name="Hao G."/>
            <person name="Liu J."/>
            <person name="Yang Y."/>
        </authorList>
    </citation>
    <scope>NUCLEOTIDE SEQUENCE [LARGE SCALE GENOMIC DNA]</scope>
    <source>
        <strain evidence="4">Cfa_2016G</strain>
        <tissue evidence="4">Leaf</tissue>
    </source>
</reference>
<protein>
    <recommendedName>
        <fullName evidence="3">FAS1 domain-containing protein</fullName>
    </recommendedName>
</protein>
<evidence type="ECO:0000313" key="5">
    <source>
        <dbReference type="Proteomes" id="UP000327013"/>
    </source>
</evidence>
<dbReference type="SUPFAM" id="SSF82153">
    <property type="entry name" value="FAS1 domain"/>
    <property type="match status" value="2"/>
</dbReference>
<comment type="similarity">
    <text evidence="1">Belongs to the fasciclin-like AGP family.</text>
</comment>
<dbReference type="EMBL" id="CM017323">
    <property type="protein sequence ID" value="KAE8022808.1"/>
    <property type="molecule type" value="Genomic_DNA"/>
</dbReference>
<organism evidence="4 5">
    <name type="scientific">Carpinus fangiana</name>
    <dbReference type="NCBI Taxonomy" id="176857"/>
    <lineage>
        <taxon>Eukaryota</taxon>
        <taxon>Viridiplantae</taxon>
        <taxon>Streptophyta</taxon>
        <taxon>Embryophyta</taxon>
        <taxon>Tracheophyta</taxon>
        <taxon>Spermatophyta</taxon>
        <taxon>Magnoliopsida</taxon>
        <taxon>eudicotyledons</taxon>
        <taxon>Gunneridae</taxon>
        <taxon>Pentapetalae</taxon>
        <taxon>rosids</taxon>
        <taxon>fabids</taxon>
        <taxon>Fagales</taxon>
        <taxon>Betulaceae</taxon>
        <taxon>Carpinus</taxon>
    </lineage>
</organism>
<evidence type="ECO:0000259" key="3">
    <source>
        <dbReference type="PROSITE" id="PS50213"/>
    </source>
</evidence>
<gene>
    <name evidence="4" type="ORF">FH972_008577</name>
</gene>
<dbReference type="InterPro" id="IPR036378">
    <property type="entry name" value="FAS1_dom_sf"/>
</dbReference>
<name>A0A5N6R016_9ROSI</name>
<dbReference type="Pfam" id="PF02469">
    <property type="entry name" value="Fasciclin"/>
    <property type="match status" value="2"/>
</dbReference>
<feature type="signal peptide" evidence="2">
    <location>
        <begin position="1"/>
        <end position="22"/>
    </location>
</feature>
<dbReference type="OrthoDB" id="1893649at2759"/>